<keyword evidence="1" id="KW-1133">Transmembrane helix</keyword>
<accession>A0A832G8T8</accession>
<proteinExistence type="predicted"/>
<feature type="transmembrane region" description="Helical" evidence="1">
    <location>
        <begin position="6"/>
        <end position="23"/>
    </location>
</feature>
<name>A0A832G8T8_9BACT</name>
<evidence type="ECO:0000256" key="1">
    <source>
        <dbReference type="SAM" id="Phobius"/>
    </source>
</evidence>
<organism evidence="2">
    <name type="scientific">Ignavibacterium album</name>
    <dbReference type="NCBI Taxonomy" id="591197"/>
    <lineage>
        <taxon>Bacteria</taxon>
        <taxon>Pseudomonadati</taxon>
        <taxon>Ignavibacteriota</taxon>
        <taxon>Ignavibacteria</taxon>
        <taxon>Ignavibacteriales</taxon>
        <taxon>Ignavibacteriaceae</taxon>
        <taxon>Ignavibacterium</taxon>
    </lineage>
</organism>
<evidence type="ECO:0000313" key="2">
    <source>
        <dbReference type="EMBL" id="HGT49353.1"/>
    </source>
</evidence>
<gene>
    <name evidence="2" type="ORF">ENS56_15040</name>
</gene>
<dbReference type="EMBL" id="DSVI01000027">
    <property type="protein sequence ID" value="HGT49353.1"/>
    <property type="molecule type" value="Genomic_DNA"/>
</dbReference>
<feature type="transmembrane region" description="Helical" evidence="1">
    <location>
        <begin position="44"/>
        <end position="70"/>
    </location>
</feature>
<keyword evidence="1" id="KW-0812">Transmembrane</keyword>
<sequence length="95" mass="11231">MWFLYLTSIIPLPVFSVPFWFFTANRKPQFAANCKALINYQFNIMLFVFISILLIPLFVGVILILLLLFFHLKFILSSFNKNNSLRLPFSFTFIK</sequence>
<dbReference type="AlphaFoldDB" id="A0A832G8T8"/>
<keyword evidence="1" id="KW-0472">Membrane</keyword>
<reference evidence="2" key="1">
    <citation type="journal article" date="2020" name="mSystems">
        <title>Genome- and Community-Level Interaction Insights into Carbon Utilization and Element Cycling Functions of Hydrothermarchaeota in Hydrothermal Sediment.</title>
        <authorList>
            <person name="Zhou Z."/>
            <person name="Liu Y."/>
            <person name="Xu W."/>
            <person name="Pan J."/>
            <person name="Luo Z.H."/>
            <person name="Li M."/>
        </authorList>
    </citation>
    <scope>NUCLEOTIDE SEQUENCE [LARGE SCALE GENOMIC DNA]</scope>
    <source>
        <strain evidence="2">SpSt-500</strain>
    </source>
</reference>
<comment type="caution">
    <text evidence="2">The sequence shown here is derived from an EMBL/GenBank/DDBJ whole genome shotgun (WGS) entry which is preliminary data.</text>
</comment>
<evidence type="ECO:0008006" key="3">
    <source>
        <dbReference type="Google" id="ProtNLM"/>
    </source>
</evidence>
<protein>
    <recommendedName>
        <fullName evidence="3">DUF4870 domain-containing protein</fullName>
    </recommendedName>
</protein>